<evidence type="ECO:0000313" key="3">
    <source>
        <dbReference type="Proteomes" id="UP001139701"/>
    </source>
</evidence>
<organism evidence="2 3">
    <name type="scientific">Acinetobacter sedimenti</name>
    <dbReference type="NCBI Taxonomy" id="2919922"/>
    <lineage>
        <taxon>Bacteria</taxon>
        <taxon>Pseudomonadati</taxon>
        <taxon>Pseudomonadota</taxon>
        <taxon>Gammaproteobacteria</taxon>
        <taxon>Moraxellales</taxon>
        <taxon>Moraxellaceae</taxon>
        <taxon>Acinetobacter</taxon>
    </lineage>
</organism>
<gene>
    <name evidence="2" type="ORF">MKI79_07055</name>
</gene>
<keyword evidence="3" id="KW-1185">Reference proteome</keyword>
<dbReference type="AlphaFoldDB" id="A0A9X1WXY7"/>
<dbReference type="RefSeq" id="WP_241571390.1">
    <property type="nucleotide sequence ID" value="NZ_JAKUML010000009.1"/>
</dbReference>
<sequence length="211" mass="24309">MRRSNGQAVLNQQKKLSIHAVAVKALFASTIFVLSSATYSATKSVYKSVYTGESFTRGNSTYQNKQAQIRDRVLGQTRPDPYAQPRNNPYNRYPNYPDYYPNHYPHYPNGYPHDFPNDHANHGTQVYIGTPHVQIQVQPETQTHYQSTEEVYLPYGGTYRKTTESTGQYPVYPQYTYPHNHTPNYGYPYGNSDKNKRTYGKVIQQGKYQGN</sequence>
<reference evidence="2" key="1">
    <citation type="submission" date="2022-02" db="EMBL/GenBank/DDBJ databases">
        <title>Acinetobacter A3.8 sp. nov., isolated from Sediment (Zhairuo Island).</title>
        <authorList>
            <person name="Zheng K."/>
        </authorList>
    </citation>
    <scope>NUCLEOTIDE SEQUENCE</scope>
    <source>
        <strain evidence="2">A3.8</strain>
    </source>
</reference>
<keyword evidence="1" id="KW-1133">Transmembrane helix</keyword>
<evidence type="ECO:0000256" key="1">
    <source>
        <dbReference type="SAM" id="Phobius"/>
    </source>
</evidence>
<dbReference type="EMBL" id="JAKUML010000009">
    <property type="protein sequence ID" value="MCJ8146658.1"/>
    <property type="molecule type" value="Genomic_DNA"/>
</dbReference>
<keyword evidence="1" id="KW-0472">Membrane</keyword>
<proteinExistence type="predicted"/>
<feature type="transmembrane region" description="Helical" evidence="1">
    <location>
        <begin position="21"/>
        <end position="41"/>
    </location>
</feature>
<keyword evidence="1" id="KW-0812">Transmembrane</keyword>
<comment type="caution">
    <text evidence="2">The sequence shown here is derived from an EMBL/GenBank/DDBJ whole genome shotgun (WGS) entry which is preliminary data.</text>
</comment>
<dbReference type="Proteomes" id="UP001139701">
    <property type="component" value="Unassembled WGS sequence"/>
</dbReference>
<evidence type="ECO:0000313" key="2">
    <source>
        <dbReference type="EMBL" id="MCJ8146658.1"/>
    </source>
</evidence>
<name>A0A9X1WXY7_9GAMM</name>
<protein>
    <submittedName>
        <fullName evidence="2">Uncharacterized protein</fullName>
    </submittedName>
</protein>
<accession>A0A9X1WXY7</accession>